<gene>
    <name evidence="1" type="ORF">EGJ28_16310</name>
</gene>
<name>A0A427DYI0_9GAMM</name>
<accession>A0A427DYI0</accession>
<reference evidence="1 2" key="1">
    <citation type="submission" date="2018-10" db="EMBL/GenBank/DDBJ databases">
        <title>Transmission dynamics of multidrug resistant bacteria on intensive care unit surfaces.</title>
        <authorList>
            <person name="D'Souza A.W."/>
            <person name="Potter R.F."/>
            <person name="Wallace M."/>
            <person name="Shupe A."/>
            <person name="Patel S."/>
            <person name="Sun S."/>
            <person name="Gul D."/>
            <person name="Kwon J.H."/>
            <person name="Andleeb S."/>
            <person name="Burnham C.-A.D."/>
            <person name="Dantas G."/>
        </authorList>
    </citation>
    <scope>NUCLEOTIDE SEQUENCE [LARGE SCALE GENOMIC DNA]</scope>
    <source>
        <strain evidence="1 2">PX_177</strain>
    </source>
</reference>
<proteinExistence type="predicted"/>
<dbReference type="EMBL" id="RHQL01000010">
    <property type="protein sequence ID" value="RRV08828.1"/>
    <property type="molecule type" value="Genomic_DNA"/>
</dbReference>
<dbReference type="AlphaFoldDB" id="A0A427DYI0"/>
<organism evidence="1 2">
    <name type="scientific">Stutzerimonas xanthomarina</name>
    <dbReference type="NCBI Taxonomy" id="271420"/>
    <lineage>
        <taxon>Bacteria</taxon>
        <taxon>Pseudomonadati</taxon>
        <taxon>Pseudomonadota</taxon>
        <taxon>Gammaproteobacteria</taxon>
        <taxon>Pseudomonadales</taxon>
        <taxon>Pseudomonadaceae</taxon>
        <taxon>Stutzerimonas</taxon>
    </lineage>
</organism>
<evidence type="ECO:0000313" key="2">
    <source>
        <dbReference type="Proteomes" id="UP000276506"/>
    </source>
</evidence>
<sequence length="303" mass="33609">MDRSAFLAQPDVAAFITWLVVSLPSLPVHLRIRRSAFVPRALDLQLTGIEQVRDQYQWNGNWALVQRQLADLKGNLQQAVRAGDEAATCCASVAILEWGNVPSSTVFLQRLQQEGKLVQYLTDRAQLLSPIGTQRLGDLTKAIFFKFNSGLTKVHALLDPDGSPIYDGRVGAAIAMLYHLYRNSGSAKASANHAMFAWGPGMDVQGSQTIRQIRNPRLLGYLGTPQLLSHQSPHLWAQRQLILSWIIRDVLQRSRLFESDGAGLAARCHALEAGLFTLGYDLRAMLPDGWSVPDPRKRSSSTR</sequence>
<protein>
    <submittedName>
        <fullName evidence="1">Uncharacterized protein</fullName>
    </submittedName>
</protein>
<evidence type="ECO:0000313" key="1">
    <source>
        <dbReference type="EMBL" id="RRV08828.1"/>
    </source>
</evidence>
<dbReference type="Proteomes" id="UP000276506">
    <property type="component" value="Unassembled WGS sequence"/>
</dbReference>
<comment type="caution">
    <text evidence="1">The sequence shown here is derived from an EMBL/GenBank/DDBJ whole genome shotgun (WGS) entry which is preliminary data.</text>
</comment>